<dbReference type="InterPro" id="IPR011856">
    <property type="entry name" value="tRNA_endonuc-like_dom_sf"/>
</dbReference>
<protein>
    <recommendedName>
        <fullName evidence="3">DUF4268 domain-containing protein</fullName>
    </recommendedName>
</protein>
<proteinExistence type="predicted"/>
<gene>
    <name evidence="1" type="ORF">EDD27_9330</name>
</gene>
<comment type="caution">
    <text evidence="1">The sequence shown here is derived from an EMBL/GenBank/DDBJ whole genome shotgun (WGS) entry which is preliminary data.</text>
</comment>
<dbReference type="GO" id="GO:0003676">
    <property type="term" value="F:nucleic acid binding"/>
    <property type="evidence" value="ECO:0007669"/>
    <property type="project" value="InterPro"/>
</dbReference>
<evidence type="ECO:0008006" key="3">
    <source>
        <dbReference type="Google" id="ProtNLM"/>
    </source>
</evidence>
<dbReference type="Proteomes" id="UP000284824">
    <property type="component" value="Unassembled WGS sequence"/>
</dbReference>
<evidence type="ECO:0000313" key="1">
    <source>
        <dbReference type="EMBL" id="RVX46446.1"/>
    </source>
</evidence>
<reference evidence="1 2" key="1">
    <citation type="submission" date="2019-01" db="EMBL/GenBank/DDBJ databases">
        <title>Sequencing the genomes of 1000 actinobacteria strains.</title>
        <authorList>
            <person name="Klenk H.-P."/>
        </authorList>
    </citation>
    <scope>NUCLEOTIDE SEQUENCE [LARGE SCALE GENOMIC DNA]</scope>
    <source>
        <strain evidence="1 2">DSM 43925</strain>
    </source>
</reference>
<dbReference type="Gene3D" id="3.40.1350.10">
    <property type="match status" value="1"/>
</dbReference>
<dbReference type="EMBL" id="SAUN01000001">
    <property type="protein sequence ID" value="RVX46446.1"/>
    <property type="molecule type" value="Genomic_DNA"/>
</dbReference>
<keyword evidence="2" id="KW-1185">Reference proteome</keyword>
<name>A0A438MLH7_9ACTN</name>
<dbReference type="AlphaFoldDB" id="A0A438MLH7"/>
<accession>A0A438MLH7</accession>
<organism evidence="1 2">
    <name type="scientific">Nonomuraea polychroma</name>
    <dbReference type="NCBI Taxonomy" id="46176"/>
    <lineage>
        <taxon>Bacteria</taxon>
        <taxon>Bacillati</taxon>
        <taxon>Actinomycetota</taxon>
        <taxon>Actinomycetes</taxon>
        <taxon>Streptosporangiales</taxon>
        <taxon>Streptosporangiaceae</taxon>
        <taxon>Nonomuraea</taxon>
    </lineage>
</organism>
<sequence length="304" mass="33995">MAELGRLETVALRTIWPNEAKDFTPWLADNLDVLGQAVGLALELRHREYAVGRYALDLLLQDAQGRVVVVENQLEQTDHGHLGQLITYCAGTQAEVVIWIAQTLTEEHAAALEWLNANTVTGTGFFGVEVEVLRIGESAPAPNFKVVVRPNDYTKSTQTSRRRANAWSWEAYVEELRVPLERVEVGRRLLEAIINEIEERGLAWQPVMNKGYVAIQRPGGYNVFTIDVYWNRAPRLAAKLPSPPDTLALANPYPHLQDVWTANEREWGWTIPPGTELPDLDPLFDLVTPLHPASGPMPIPSELG</sequence>
<evidence type="ECO:0000313" key="2">
    <source>
        <dbReference type="Proteomes" id="UP000284824"/>
    </source>
</evidence>